<protein>
    <submittedName>
        <fullName evidence="4">AcrR family transcriptional regulator</fullName>
    </submittedName>
</protein>
<organism evidence="4 5">
    <name type="scientific">Nocardioides salarius</name>
    <dbReference type="NCBI Taxonomy" id="374513"/>
    <lineage>
        <taxon>Bacteria</taxon>
        <taxon>Bacillati</taxon>
        <taxon>Actinomycetota</taxon>
        <taxon>Actinomycetes</taxon>
        <taxon>Propionibacteriales</taxon>
        <taxon>Nocardioidaceae</taxon>
        <taxon>Nocardioides</taxon>
    </lineage>
</organism>
<dbReference type="Proteomes" id="UP000732378">
    <property type="component" value="Unassembled WGS sequence"/>
</dbReference>
<evidence type="ECO:0000313" key="5">
    <source>
        <dbReference type="Proteomes" id="UP000732378"/>
    </source>
</evidence>
<evidence type="ECO:0000256" key="2">
    <source>
        <dbReference type="PROSITE-ProRule" id="PRU00335"/>
    </source>
</evidence>
<reference evidence="4 5" key="1">
    <citation type="submission" date="2021-01" db="EMBL/GenBank/DDBJ databases">
        <title>Sequencing the genomes of 1000 actinobacteria strains.</title>
        <authorList>
            <person name="Klenk H.-P."/>
        </authorList>
    </citation>
    <scope>NUCLEOTIDE SEQUENCE [LARGE SCALE GENOMIC DNA]</scope>
    <source>
        <strain evidence="4 5">DSM 18239</strain>
    </source>
</reference>
<dbReference type="SUPFAM" id="SSF46689">
    <property type="entry name" value="Homeodomain-like"/>
    <property type="match status" value="1"/>
</dbReference>
<dbReference type="EMBL" id="JAFBBZ010000001">
    <property type="protein sequence ID" value="MBM7506754.1"/>
    <property type="molecule type" value="Genomic_DNA"/>
</dbReference>
<dbReference type="InterPro" id="IPR009057">
    <property type="entry name" value="Homeodomain-like_sf"/>
</dbReference>
<evidence type="ECO:0000259" key="3">
    <source>
        <dbReference type="PROSITE" id="PS50977"/>
    </source>
</evidence>
<evidence type="ECO:0000256" key="1">
    <source>
        <dbReference type="ARBA" id="ARBA00023125"/>
    </source>
</evidence>
<sequence length="186" mass="20420">MTPRDEARDAARRHLNEDPTLSLGDLAARMGMARATLHRHFSTREALLTEIGRASLDSWEASQQRCEQQAAIDSGDPARLRACVEAHLRDCVVDAEEFGFALTDHFLSHSAELVERAAGLERLDVALYAAAQQAGVLRRDLPPAWLSHAVWGLMLGSRNALRAGDVARRPLEDIVVSTFLDGVSAR</sequence>
<dbReference type="RefSeq" id="WP_193670403.1">
    <property type="nucleotide sequence ID" value="NZ_JACDTV010000014.1"/>
</dbReference>
<accession>A0ABS2M6D6</accession>
<dbReference type="InterPro" id="IPR001647">
    <property type="entry name" value="HTH_TetR"/>
</dbReference>
<dbReference type="PROSITE" id="PS50977">
    <property type="entry name" value="HTH_TETR_2"/>
    <property type="match status" value="1"/>
</dbReference>
<evidence type="ECO:0000313" key="4">
    <source>
        <dbReference type="EMBL" id="MBM7506754.1"/>
    </source>
</evidence>
<dbReference type="Pfam" id="PF00440">
    <property type="entry name" value="TetR_N"/>
    <property type="match status" value="1"/>
</dbReference>
<feature type="DNA-binding region" description="H-T-H motif" evidence="2">
    <location>
        <begin position="22"/>
        <end position="41"/>
    </location>
</feature>
<dbReference type="Gene3D" id="1.10.357.10">
    <property type="entry name" value="Tetracycline Repressor, domain 2"/>
    <property type="match status" value="1"/>
</dbReference>
<keyword evidence="1 2" id="KW-0238">DNA-binding</keyword>
<dbReference type="InterPro" id="IPR036271">
    <property type="entry name" value="Tet_transcr_reg_TetR-rel_C_sf"/>
</dbReference>
<keyword evidence="5" id="KW-1185">Reference proteome</keyword>
<dbReference type="SUPFAM" id="SSF48498">
    <property type="entry name" value="Tetracyclin repressor-like, C-terminal domain"/>
    <property type="match status" value="1"/>
</dbReference>
<name>A0ABS2M6D6_9ACTN</name>
<proteinExistence type="predicted"/>
<comment type="caution">
    <text evidence="4">The sequence shown here is derived from an EMBL/GenBank/DDBJ whole genome shotgun (WGS) entry which is preliminary data.</text>
</comment>
<gene>
    <name evidence="4" type="ORF">JOE61_000568</name>
</gene>
<feature type="domain" description="HTH tetR-type" evidence="3">
    <location>
        <begin position="1"/>
        <end position="59"/>
    </location>
</feature>